<dbReference type="AlphaFoldDB" id="A0A6N1X8E7"/>
<dbReference type="InterPro" id="IPR006683">
    <property type="entry name" value="Thioestr_dom"/>
</dbReference>
<dbReference type="KEGG" id="aant:HUK68_19975"/>
<evidence type="ECO:0000259" key="1">
    <source>
        <dbReference type="Pfam" id="PF03061"/>
    </source>
</evidence>
<keyword evidence="2" id="KW-0614">Plasmid</keyword>
<dbReference type="CDD" id="cd03443">
    <property type="entry name" value="PaaI_thioesterase"/>
    <property type="match status" value="1"/>
</dbReference>
<organism evidence="2 3">
    <name type="scientific">Comamonas antarctica</name>
    <dbReference type="NCBI Taxonomy" id="2743470"/>
    <lineage>
        <taxon>Bacteria</taxon>
        <taxon>Pseudomonadati</taxon>
        <taxon>Pseudomonadota</taxon>
        <taxon>Betaproteobacteria</taxon>
        <taxon>Burkholderiales</taxon>
        <taxon>Comamonadaceae</taxon>
        <taxon>Comamonas</taxon>
    </lineage>
</organism>
<accession>A0A6N1X8E7</accession>
<dbReference type="InterPro" id="IPR029069">
    <property type="entry name" value="HotDog_dom_sf"/>
</dbReference>
<dbReference type="GO" id="GO:0016790">
    <property type="term" value="F:thiolester hydrolase activity"/>
    <property type="evidence" value="ECO:0007669"/>
    <property type="project" value="UniProtKB-ARBA"/>
</dbReference>
<dbReference type="Pfam" id="PF03061">
    <property type="entry name" value="4HBT"/>
    <property type="match status" value="1"/>
</dbReference>
<name>A0A6N1X8E7_9BURK</name>
<dbReference type="SUPFAM" id="SSF54637">
    <property type="entry name" value="Thioesterase/thiol ester dehydrase-isomerase"/>
    <property type="match status" value="1"/>
</dbReference>
<proteinExistence type="predicted"/>
<feature type="domain" description="Thioesterase" evidence="1">
    <location>
        <begin position="31"/>
        <end position="98"/>
    </location>
</feature>
<keyword evidence="3" id="KW-1185">Reference proteome</keyword>
<evidence type="ECO:0000313" key="3">
    <source>
        <dbReference type="Proteomes" id="UP000509579"/>
    </source>
</evidence>
<reference evidence="2 3" key="1">
    <citation type="submission" date="2020-06" db="EMBL/GenBank/DDBJ databases">
        <title>Acidovorax antarctica sp. nov., isolated from Corinth ice sheet soil, Antarctic Fields Peninsula.</title>
        <authorList>
            <person name="Xu Q."/>
            <person name="Peng F."/>
        </authorList>
    </citation>
    <scope>NUCLEOTIDE SEQUENCE [LARGE SCALE GENOMIC DNA]</scope>
    <source>
        <strain evidence="2 3">16-35-5</strain>
        <plasmid evidence="2 3">unnamed1</plasmid>
    </source>
</reference>
<gene>
    <name evidence="2" type="ORF">HUK68_19975</name>
</gene>
<evidence type="ECO:0000313" key="2">
    <source>
        <dbReference type="EMBL" id="QKV55639.1"/>
    </source>
</evidence>
<sequence length="117" mass="12706">MGLAGPLWTRREEGGWAYGLQVQRQHLNPAGVLHGGALLTLVDHALSTVAWQALQRQPCLTLQLDSQFLASVAEGGFVVVRARVTQRTRSLLFLQGLATVEEAPVLQAQAIMKVQPP</sequence>
<protein>
    <submittedName>
        <fullName evidence="2">PaaI family thioesterase</fullName>
    </submittedName>
</protein>
<geneLocation type="plasmid" evidence="2 3">
    <name>unnamed1</name>
</geneLocation>
<dbReference type="Proteomes" id="UP000509579">
    <property type="component" value="Plasmid unnamed1"/>
</dbReference>
<dbReference type="Gene3D" id="3.10.129.10">
    <property type="entry name" value="Hotdog Thioesterase"/>
    <property type="match status" value="1"/>
</dbReference>
<dbReference type="EMBL" id="CP054841">
    <property type="protein sequence ID" value="QKV55639.1"/>
    <property type="molecule type" value="Genomic_DNA"/>
</dbReference>